<dbReference type="EMBL" id="CP012275">
    <property type="protein sequence ID" value="AMV63134.1"/>
    <property type="molecule type" value="Genomic_DNA"/>
</dbReference>
<dbReference type="EMBL" id="CP012288">
    <property type="protein sequence ID" value="AMV66974.1"/>
    <property type="molecule type" value="Genomic_DNA"/>
</dbReference>
<sequence>MQTKLSRGKFENLQKLADDEGTLTILGLDQRKSFQKAMAQAQEQTGNQFNEKKCYEFKQLVSEYLSPFASGVLLDQELGTEAMKTKTAQAGLITAYDCSEPDNSKNTHFPRLLSNLSLNRLAHTSTNGVKVRIAYNPHGDAQINDQKQAFLERVGAEALAADLPLFIEPVVYDDTIIDRKSAEFAKIRPMLIIDTLKELTKSRYHIDILQIETPIDFNFVDGFTDSEITSVYSKREAAKLFKEASDITTRPFLYESGPESIETFMAAVKFAGQSGAKFAGVLAGQSLWQEAIHTYATSDEQGLKTWLETTGKTNLTALNDILENYATPWYDRFGGKKSLDIFDNPIEL</sequence>
<dbReference type="GO" id="GO:1902777">
    <property type="term" value="P:6-sulfoquinovose(1-) catabolic process"/>
    <property type="evidence" value="ECO:0007669"/>
    <property type="project" value="TreeGrafter"/>
</dbReference>
<dbReference type="GO" id="GO:2001059">
    <property type="term" value="P:D-tagatose 6-phosphate catabolic process"/>
    <property type="evidence" value="ECO:0007669"/>
    <property type="project" value="UniProtKB-UniRule"/>
</dbReference>
<evidence type="ECO:0000313" key="10">
    <source>
        <dbReference type="Proteomes" id="UP000076405"/>
    </source>
</evidence>
<evidence type="ECO:0000256" key="1">
    <source>
        <dbReference type="ARBA" id="ARBA00000567"/>
    </source>
</evidence>
<dbReference type="RefSeq" id="WP_046872048.1">
    <property type="nucleotide sequence ID" value="NZ_BAAAXI010000147.1"/>
</dbReference>
<evidence type="ECO:0000313" key="9">
    <source>
        <dbReference type="Proteomes" id="UP000076244"/>
    </source>
</evidence>
<dbReference type="SUPFAM" id="SSF51569">
    <property type="entry name" value="Aldolase"/>
    <property type="match status" value="1"/>
</dbReference>
<dbReference type="Pfam" id="PF01791">
    <property type="entry name" value="DeoC"/>
    <property type="match status" value="1"/>
</dbReference>
<reference evidence="9 10" key="1">
    <citation type="journal article" date="2016" name="PLoS ONE">
        <title>The Identification of Novel Diagnostic Marker Genes for the Detection of Beer Spoiling Pediococcus damnosus Strains Using the BlAst Diagnostic Gene findEr.</title>
        <authorList>
            <person name="Behr J."/>
            <person name="Geissler A.J."/>
            <person name="Schmid J."/>
            <person name="Zehe A."/>
            <person name="Vogel R.F."/>
        </authorList>
    </citation>
    <scope>NUCLEOTIDE SEQUENCE [LARGE SCALE GENOMIC DNA]</scope>
    <source>
        <strain evidence="7 10">TMW 2.1533</strain>
        <strain evidence="8 9">TMW 2.1535</strain>
    </source>
</reference>
<evidence type="ECO:0000256" key="3">
    <source>
        <dbReference type="ARBA" id="ARBA00008679"/>
    </source>
</evidence>
<dbReference type="OrthoDB" id="106309at2"/>
<dbReference type="NCBIfam" id="NF009498">
    <property type="entry name" value="PRK12858.1"/>
    <property type="match status" value="1"/>
</dbReference>
<evidence type="ECO:0000256" key="6">
    <source>
        <dbReference type="HAMAP-Rule" id="MF_00734"/>
    </source>
</evidence>
<comment type="pathway">
    <text evidence="2 6">Carbohydrate metabolism; D-tagatose 6-phosphate degradation; D-glyceraldehyde 3-phosphate and glycerone phosphate from D-tagatose 6-phosphate: step 2/2.</text>
</comment>
<accession>A0A0R2HLC2</accession>
<keyword evidence="5 6" id="KW-0456">Lyase</keyword>
<dbReference type="Gene3D" id="3.20.20.70">
    <property type="entry name" value="Aldolase class I"/>
    <property type="match status" value="1"/>
</dbReference>
<evidence type="ECO:0000313" key="7">
    <source>
        <dbReference type="EMBL" id="AMV63134.1"/>
    </source>
</evidence>
<keyword evidence="4 6" id="KW-0423">Lactose metabolism</keyword>
<evidence type="ECO:0000256" key="4">
    <source>
        <dbReference type="ARBA" id="ARBA00022736"/>
    </source>
</evidence>
<dbReference type="AlphaFoldDB" id="A0A0R2HLC2"/>
<dbReference type="EC" id="4.1.2.40" evidence="6"/>
<gene>
    <name evidence="6" type="primary">lacD</name>
    <name evidence="7" type="ORF">ADU70_1656</name>
    <name evidence="8" type="ORF">ADU72_1039</name>
</gene>
<organism evidence="7 10">
    <name type="scientific">Pediococcus damnosus</name>
    <dbReference type="NCBI Taxonomy" id="51663"/>
    <lineage>
        <taxon>Bacteria</taxon>
        <taxon>Bacillati</taxon>
        <taxon>Bacillota</taxon>
        <taxon>Bacilli</taxon>
        <taxon>Lactobacillales</taxon>
        <taxon>Lactobacillaceae</taxon>
        <taxon>Pediococcus</taxon>
    </lineage>
</organism>
<keyword evidence="9" id="KW-1185">Reference proteome</keyword>
<dbReference type="GO" id="GO:0009024">
    <property type="term" value="F:tagatose-6-phosphate kinase activity"/>
    <property type="evidence" value="ECO:0007669"/>
    <property type="project" value="InterPro"/>
</dbReference>
<dbReference type="InterPro" id="IPR005927">
    <property type="entry name" value="Tag_1.6-dipho_adolase"/>
</dbReference>
<proteinExistence type="inferred from homology"/>
<dbReference type="GO" id="GO:0061595">
    <property type="term" value="F:6-deoxy-6-sulfofructose-1-phosphate aldolase activity"/>
    <property type="evidence" value="ECO:0007669"/>
    <property type="project" value="TreeGrafter"/>
</dbReference>
<dbReference type="GO" id="GO:0009025">
    <property type="term" value="F:tagatose-bisphosphate aldolase activity"/>
    <property type="evidence" value="ECO:0007669"/>
    <property type="project" value="UniProtKB-UniRule"/>
</dbReference>
<dbReference type="KEGG" id="pdm:ADU72_1039"/>
<dbReference type="InterPro" id="IPR050552">
    <property type="entry name" value="LacD_aldolase"/>
</dbReference>
<dbReference type="Proteomes" id="UP000076244">
    <property type="component" value="Chromosome"/>
</dbReference>
<dbReference type="InterPro" id="IPR013785">
    <property type="entry name" value="Aldolase_TIM"/>
</dbReference>
<dbReference type="Proteomes" id="UP000076405">
    <property type="component" value="Chromosome"/>
</dbReference>
<evidence type="ECO:0000256" key="2">
    <source>
        <dbReference type="ARBA" id="ARBA00005191"/>
    </source>
</evidence>
<dbReference type="HAMAP" id="MF_00734">
    <property type="entry name" value="LacD"/>
    <property type="match status" value="1"/>
</dbReference>
<dbReference type="PANTHER" id="PTHR39340:SF1">
    <property type="entry name" value="SULFOFRUCTOSEPHOSPHATE ALDOLASE"/>
    <property type="match status" value="1"/>
</dbReference>
<comment type="catalytic activity">
    <reaction evidence="1 6">
        <text>D-tagatofuranose 1,6-bisphosphate = D-glyceraldehyde 3-phosphate + dihydroxyacetone phosphate</text>
        <dbReference type="Rhea" id="RHEA:22948"/>
        <dbReference type="ChEBI" id="CHEBI:57642"/>
        <dbReference type="ChEBI" id="CHEBI:58694"/>
        <dbReference type="ChEBI" id="CHEBI:59776"/>
        <dbReference type="EC" id="4.1.2.40"/>
    </reaction>
</comment>
<dbReference type="PANTHER" id="PTHR39340">
    <property type="entry name" value="SULFOFRUCTOSEPHOSPHATE ALDOLASE"/>
    <property type="match status" value="1"/>
</dbReference>
<dbReference type="GO" id="GO:0019512">
    <property type="term" value="P:lactose catabolic process via tagatose-6-phosphate"/>
    <property type="evidence" value="ECO:0007669"/>
    <property type="project" value="InterPro"/>
</dbReference>
<name>A0A0R2HLC2_9LACO</name>
<evidence type="ECO:0000256" key="5">
    <source>
        <dbReference type="ARBA" id="ARBA00023239"/>
    </source>
</evidence>
<evidence type="ECO:0000313" key="8">
    <source>
        <dbReference type="EMBL" id="AMV66974.1"/>
    </source>
</evidence>
<comment type="similarity">
    <text evidence="3 6">Belongs to the aldolase LacD family.</text>
</comment>
<protein>
    <recommendedName>
        <fullName evidence="6">Tagatose 1,6-diphosphate aldolase</fullName>
        <ecNumber evidence="6">4.1.2.40</ecNumber>
    </recommendedName>
    <alternativeName>
        <fullName evidence="6">D-tagatose-1,6-bisphosphate aldolase</fullName>
    </alternativeName>
    <alternativeName>
        <fullName evidence="6">Tagatose-bisphosphate aldolase</fullName>
    </alternativeName>
</protein>
<dbReference type="InterPro" id="IPR002915">
    <property type="entry name" value="DeoC/FbaB/LacD_aldolase"/>
</dbReference>